<organism evidence="2 3">
    <name type="scientific">Rhodamnia argentea</name>
    <dbReference type="NCBI Taxonomy" id="178133"/>
    <lineage>
        <taxon>Eukaryota</taxon>
        <taxon>Viridiplantae</taxon>
        <taxon>Streptophyta</taxon>
        <taxon>Embryophyta</taxon>
        <taxon>Tracheophyta</taxon>
        <taxon>Spermatophyta</taxon>
        <taxon>Magnoliopsida</taxon>
        <taxon>eudicotyledons</taxon>
        <taxon>Gunneridae</taxon>
        <taxon>Pentapetalae</taxon>
        <taxon>rosids</taxon>
        <taxon>malvids</taxon>
        <taxon>Myrtales</taxon>
        <taxon>Myrtaceae</taxon>
        <taxon>Myrtoideae</taxon>
        <taxon>Myrteae</taxon>
        <taxon>Australasian group</taxon>
        <taxon>Rhodamnia</taxon>
    </lineage>
</organism>
<evidence type="ECO:0000313" key="3">
    <source>
        <dbReference type="RefSeq" id="XP_030544851.1"/>
    </source>
</evidence>
<dbReference type="GeneID" id="115751217"/>
<dbReference type="Gene3D" id="3.80.10.10">
    <property type="entry name" value="Ribonuclease Inhibitor"/>
    <property type="match status" value="3"/>
</dbReference>
<dbReference type="Proteomes" id="UP000827889">
    <property type="component" value="Chromosome 6"/>
</dbReference>
<dbReference type="PROSITE" id="PS51450">
    <property type="entry name" value="LRR"/>
    <property type="match status" value="1"/>
</dbReference>
<dbReference type="InterPro" id="IPR057207">
    <property type="entry name" value="FBXL15_LRR"/>
</dbReference>
<evidence type="ECO:0000259" key="1">
    <source>
        <dbReference type="Pfam" id="PF25372"/>
    </source>
</evidence>
<dbReference type="Gene3D" id="1.20.1280.50">
    <property type="match status" value="1"/>
</dbReference>
<reference evidence="3" key="1">
    <citation type="submission" date="2025-08" db="UniProtKB">
        <authorList>
            <consortium name="RefSeq"/>
        </authorList>
    </citation>
    <scope>IDENTIFICATION</scope>
    <source>
        <tissue evidence="3">Leaf</tissue>
    </source>
</reference>
<dbReference type="PANTHER" id="PTHR13318:SF272">
    <property type="entry name" value="OS12G0552700 PROTEIN"/>
    <property type="match status" value="1"/>
</dbReference>
<dbReference type="InterPro" id="IPR032675">
    <property type="entry name" value="LRR_dom_sf"/>
</dbReference>
<proteinExistence type="predicted"/>
<dbReference type="InterPro" id="IPR006553">
    <property type="entry name" value="Leu-rich_rpt_Cys-con_subtyp"/>
</dbReference>
<keyword evidence="2" id="KW-1185">Reference proteome</keyword>
<gene>
    <name evidence="3" type="primary">LOC115751217</name>
</gene>
<dbReference type="PANTHER" id="PTHR13318">
    <property type="entry name" value="PARTNER OF PAIRED, ISOFORM B-RELATED"/>
    <property type="match status" value="1"/>
</dbReference>
<dbReference type="FunFam" id="3.80.10.10:FF:000276">
    <property type="entry name" value="F-box/LRR-repeat protein 3"/>
    <property type="match status" value="1"/>
</dbReference>
<dbReference type="SUPFAM" id="SSF52047">
    <property type="entry name" value="RNI-like"/>
    <property type="match status" value="3"/>
</dbReference>
<accession>A0A8B8QCG4</accession>
<dbReference type="RefSeq" id="XP_030544851.1">
    <property type="nucleotide sequence ID" value="XM_030688991.2"/>
</dbReference>
<dbReference type="Pfam" id="PF25372">
    <property type="entry name" value="DUF7885"/>
    <property type="match status" value="1"/>
</dbReference>
<protein>
    <submittedName>
        <fullName evidence="3">F-box/LRR-repeat protein 3</fullName>
    </submittedName>
</protein>
<dbReference type="OrthoDB" id="423607at2759"/>
<sequence length="656" mass="72113">MASLESLTEDLLVRIYKGLASNADRKSWRLVCREFHRIDSLTRSSLRVLRVEFLQSLLANYPRLDTLDLSVCPRIDDGAISLVLSRNSPSVFRRVSPLLPPGRDSLSWTRGLRKLILSRSSGLGYHGLEQVIRACAYLESVDVSYCCGFGDREAAALSCGERLREVAMDKCLGVTDVGLAKIAVGCGRLEKVSLKWCMEISDLGVDLLCKKSVGLKFLDLSYLKVTNNSLRSIGSLPKLEVLALVGCSLIDDAGLQFLGDGCPLLRVIDMSRCNGISSSGLVSVVKGHEYLVHLNASCSLTECSSSLLHCFKDWKNLNTIKIDGARVSDSVLKTLSNCTALVEIGLGKCIGVTNLGLMHLVSGCVNLRVLDMTCCHSITDAAIFAISDSCRNLTCLKLESCNMITEKSLYYLGSFCLLLEEIDLTDCGSINDAGLEYLSNCLELSCLKLALCPAISDKGLGHIASKCRKIREIDLYRCTGIGDDAVAALSSSCKKLRRLNLSYCSDVTDRGMEYLGQLEELWDLEMRGLTNVTGAGLMALAAGCKRLADLDMKYCGNVDDSGFWALAYHSHNLRQINLGYCNISNMGLCMVLSNLTRLQDVKLVHLNKVTVEGFELALRSCWVRMKKVKLLAALRFKLSSDVREMLRARGCNIRWD</sequence>
<feature type="domain" description="F-box/LRR-repeat protein 15-like leucin rich repeat" evidence="1">
    <location>
        <begin position="305"/>
        <end position="491"/>
    </location>
</feature>
<dbReference type="GO" id="GO:0031146">
    <property type="term" value="P:SCF-dependent proteasomal ubiquitin-dependent protein catabolic process"/>
    <property type="evidence" value="ECO:0007669"/>
    <property type="project" value="TreeGrafter"/>
</dbReference>
<dbReference type="InterPro" id="IPR001611">
    <property type="entry name" value="Leu-rich_rpt"/>
</dbReference>
<dbReference type="KEGG" id="rarg:115751217"/>
<dbReference type="GO" id="GO:0019005">
    <property type="term" value="C:SCF ubiquitin ligase complex"/>
    <property type="evidence" value="ECO:0007669"/>
    <property type="project" value="TreeGrafter"/>
</dbReference>
<dbReference type="Pfam" id="PF13516">
    <property type="entry name" value="LRR_6"/>
    <property type="match status" value="1"/>
</dbReference>
<dbReference type="AlphaFoldDB" id="A0A8B8QCG4"/>
<dbReference type="SMART" id="SM00367">
    <property type="entry name" value="LRR_CC"/>
    <property type="match status" value="16"/>
</dbReference>
<name>A0A8B8QCG4_9MYRT</name>
<evidence type="ECO:0000313" key="2">
    <source>
        <dbReference type="Proteomes" id="UP000827889"/>
    </source>
</evidence>